<feature type="region of interest" description="Disordered" evidence="11">
    <location>
        <begin position="297"/>
        <end position="439"/>
    </location>
</feature>
<dbReference type="Pfam" id="PF13639">
    <property type="entry name" value="zf-RING_2"/>
    <property type="match status" value="1"/>
</dbReference>
<dbReference type="OrthoDB" id="8062037at2759"/>
<dbReference type="GO" id="GO:0008270">
    <property type="term" value="F:zinc ion binding"/>
    <property type="evidence" value="ECO:0007669"/>
    <property type="project" value="UniProtKB-KW"/>
</dbReference>
<dbReference type="Proteomes" id="UP000316759">
    <property type="component" value="Unassembled WGS sequence"/>
</dbReference>
<reference evidence="13 14" key="1">
    <citation type="submission" date="2019-04" db="EMBL/GenBank/DDBJ databases">
        <title>Annotation for the trematode Fasciola gigantica.</title>
        <authorList>
            <person name="Choi Y.-J."/>
        </authorList>
    </citation>
    <scope>NUCLEOTIDE SEQUENCE [LARGE SCALE GENOMIC DNA]</scope>
    <source>
        <strain evidence="13">Uganda_cow_1</strain>
    </source>
</reference>
<evidence type="ECO:0000256" key="3">
    <source>
        <dbReference type="ARBA" id="ARBA00022679"/>
    </source>
</evidence>
<accession>A0A504YEK8</accession>
<comment type="caution">
    <text evidence="13">The sequence shown here is derived from an EMBL/GenBank/DDBJ whole genome shotgun (WGS) entry which is preliminary data.</text>
</comment>
<comment type="subcellular location">
    <subcellularLocation>
        <location evidence="1">Membrane</location>
        <topology evidence="1">Single-pass membrane protein</topology>
    </subcellularLocation>
</comment>
<evidence type="ECO:0000259" key="12">
    <source>
        <dbReference type="PROSITE" id="PS50089"/>
    </source>
</evidence>
<dbReference type="InterPro" id="IPR001841">
    <property type="entry name" value="Znf_RING"/>
</dbReference>
<evidence type="ECO:0000256" key="7">
    <source>
        <dbReference type="ARBA" id="ARBA00022833"/>
    </source>
</evidence>
<evidence type="ECO:0000256" key="2">
    <source>
        <dbReference type="ARBA" id="ARBA00004906"/>
    </source>
</evidence>
<keyword evidence="4" id="KW-0812">Transmembrane</keyword>
<keyword evidence="14" id="KW-1185">Reference proteome</keyword>
<dbReference type="GO" id="GO:0016020">
    <property type="term" value="C:membrane"/>
    <property type="evidence" value="ECO:0007669"/>
    <property type="project" value="UniProtKB-SubCell"/>
</dbReference>
<keyword evidence="8" id="KW-1133">Transmembrane helix</keyword>
<dbReference type="GO" id="GO:0016567">
    <property type="term" value="P:protein ubiquitination"/>
    <property type="evidence" value="ECO:0007669"/>
    <property type="project" value="InterPro"/>
</dbReference>
<dbReference type="AlphaFoldDB" id="A0A504YEK8"/>
<organism evidence="13 14">
    <name type="scientific">Fasciola gigantica</name>
    <name type="common">Giant liver fluke</name>
    <dbReference type="NCBI Taxonomy" id="46835"/>
    <lineage>
        <taxon>Eukaryota</taxon>
        <taxon>Metazoa</taxon>
        <taxon>Spiralia</taxon>
        <taxon>Lophotrochozoa</taxon>
        <taxon>Platyhelminthes</taxon>
        <taxon>Trematoda</taxon>
        <taxon>Digenea</taxon>
        <taxon>Plagiorchiida</taxon>
        <taxon>Echinostomata</taxon>
        <taxon>Echinostomatoidea</taxon>
        <taxon>Fasciolidae</taxon>
        <taxon>Fasciola</taxon>
    </lineage>
</organism>
<dbReference type="PROSITE" id="PS50089">
    <property type="entry name" value="ZF_RING_2"/>
    <property type="match status" value="1"/>
</dbReference>
<protein>
    <submittedName>
        <fullName evidence="13">E3 ubiquitin-protein ligase RNF12-B</fullName>
    </submittedName>
</protein>
<evidence type="ECO:0000256" key="6">
    <source>
        <dbReference type="ARBA" id="ARBA00022771"/>
    </source>
</evidence>
<evidence type="ECO:0000313" key="14">
    <source>
        <dbReference type="Proteomes" id="UP000316759"/>
    </source>
</evidence>
<feature type="compositionally biased region" description="Polar residues" evidence="11">
    <location>
        <begin position="398"/>
        <end position="407"/>
    </location>
</feature>
<evidence type="ECO:0000256" key="1">
    <source>
        <dbReference type="ARBA" id="ARBA00004167"/>
    </source>
</evidence>
<proteinExistence type="predicted"/>
<dbReference type="SMART" id="SM00184">
    <property type="entry name" value="RING"/>
    <property type="match status" value="1"/>
</dbReference>
<feature type="domain" description="RING-type" evidence="12">
    <location>
        <begin position="246"/>
        <end position="287"/>
    </location>
</feature>
<evidence type="ECO:0000256" key="5">
    <source>
        <dbReference type="ARBA" id="ARBA00022723"/>
    </source>
</evidence>
<keyword evidence="6 10" id="KW-0863">Zinc-finger</keyword>
<dbReference type="InterPro" id="IPR044600">
    <property type="entry name" value="ATL1/ATL16-like"/>
</dbReference>
<dbReference type="PANTHER" id="PTHR46913:SF1">
    <property type="entry name" value="RING-H2 FINGER PROTEIN ATL16"/>
    <property type="match status" value="1"/>
</dbReference>
<dbReference type="Gene3D" id="3.30.40.10">
    <property type="entry name" value="Zinc/RING finger domain, C3HC4 (zinc finger)"/>
    <property type="match status" value="1"/>
</dbReference>
<keyword evidence="7" id="KW-0862">Zinc</keyword>
<dbReference type="InterPro" id="IPR013083">
    <property type="entry name" value="Znf_RING/FYVE/PHD"/>
</dbReference>
<feature type="compositionally biased region" description="Polar residues" evidence="11">
    <location>
        <begin position="421"/>
        <end position="439"/>
    </location>
</feature>
<feature type="compositionally biased region" description="Polar residues" evidence="11">
    <location>
        <begin position="321"/>
        <end position="371"/>
    </location>
</feature>
<sequence>MFGEDIFSSFFQTPFFEPPQFVNNVRSVYGNTGETSSRLARRERCSQGPRDLFTEISRAVDQVFSETARSLLSDAGMFPRHFYPNYLREISQIPQNHRGNMGVTLNGEVVERPGDNTRFGRHNSNSLVQMDRNRLQWYDSNTRRSLAPPPPVSNRSEPCGRLTAAELSKLPLSTFRIQPGKLTQSTASPEQPPPGSSGTPVCVRNGKDDQTTFSPGSAYLQPVSRLQTLVEIQPLQSSPSRGYPECEVCLSEYRDKDRLRHLPCGHAFHSKCIDIWFGQSSTCPKCRAGVRTGLRRLERNRQRNASISRPPANAPVRAIRQRTNGSSGVTNRRTAGANQSTSQTPIQQANRNQPSRRTANQRSSSLSSVHNTGLDISLRRTEASNAIPNTTDSEHVSAVSNPESGNSRPALVPALAEDGDTSQAGVNRTSEISPNTGSTRNVVSNLRPVISGTMDKSAYARRKAAEAAIRRADLARQQQLQLEQ</sequence>
<dbReference type="GO" id="GO:0016740">
    <property type="term" value="F:transferase activity"/>
    <property type="evidence" value="ECO:0007669"/>
    <property type="project" value="UniProtKB-KW"/>
</dbReference>
<evidence type="ECO:0000313" key="13">
    <source>
        <dbReference type="EMBL" id="TPP58926.1"/>
    </source>
</evidence>
<evidence type="ECO:0000256" key="4">
    <source>
        <dbReference type="ARBA" id="ARBA00022692"/>
    </source>
</evidence>
<evidence type="ECO:0000256" key="8">
    <source>
        <dbReference type="ARBA" id="ARBA00022989"/>
    </source>
</evidence>
<name>A0A504YEK8_FASGI</name>
<evidence type="ECO:0000256" key="11">
    <source>
        <dbReference type="SAM" id="MobiDB-lite"/>
    </source>
</evidence>
<keyword evidence="5" id="KW-0479">Metal-binding</keyword>
<keyword evidence="9" id="KW-0472">Membrane</keyword>
<evidence type="ECO:0000256" key="10">
    <source>
        <dbReference type="PROSITE-ProRule" id="PRU00175"/>
    </source>
</evidence>
<dbReference type="STRING" id="46835.A0A504YEK8"/>
<feature type="region of interest" description="Disordered" evidence="11">
    <location>
        <begin position="182"/>
        <end position="208"/>
    </location>
</feature>
<dbReference type="SUPFAM" id="SSF57850">
    <property type="entry name" value="RING/U-box"/>
    <property type="match status" value="1"/>
</dbReference>
<gene>
    <name evidence="13" type="ORF">FGIG_00986</name>
</gene>
<comment type="pathway">
    <text evidence="2">Protein modification; protein ubiquitination.</text>
</comment>
<evidence type="ECO:0000256" key="9">
    <source>
        <dbReference type="ARBA" id="ARBA00023136"/>
    </source>
</evidence>
<dbReference type="EMBL" id="SUNJ01011379">
    <property type="protein sequence ID" value="TPP58926.1"/>
    <property type="molecule type" value="Genomic_DNA"/>
</dbReference>
<keyword evidence="3" id="KW-0808">Transferase</keyword>
<dbReference type="CDD" id="cd16461">
    <property type="entry name" value="RING-H2_EL5-like"/>
    <property type="match status" value="1"/>
</dbReference>
<dbReference type="PANTHER" id="PTHR46913">
    <property type="entry name" value="RING-H2 FINGER PROTEIN ATL16"/>
    <property type="match status" value="1"/>
</dbReference>